<keyword evidence="2" id="KW-0472">Membrane</keyword>
<accession>A0A7S0F9S6</accession>
<gene>
    <name evidence="4" type="ORF">PBAH0796_LOCUS3179</name>
</gene>
<protein>
    <recommendedName>
        <fullName evidence="3">Fatty acid desaturase domain-containing protein</fullName>
    </recommendedName>
</protein>
<sequence length="604" mass="66380">MVAPSAPTAAPAALPELPALWGRDTWLAMAGLAIGLVAWLLGRSGEDTSLAYATAALVALGPTAYSGLMQLLGLLLPGPAGCDVASGAAAAAPASNATGSPSSRGAPRAATPASSPSHATAAPTAATATAASGGEPAAGSAPAAVLASAAARSAGRSGGPGGAAGGPLACLYAWGWLPDPMRWKPFPWNWLPDPMAWLWGALEILFIAPLAAVCIAVVVPAMVALKATWRHPRFAALRTGLPELVRCFSRPLGRAVLRDSRNHSYLPWLLVLGFFTPALFFWALRRHATHGLEFSTLAIYHILRIGPRFQLFAHAHTIVHKAGHDHKGFFRGRFQCLNGVVEWWITPFYGVVPNNYSIAHMKIHHRWHNDVDDVHTNLDLDRTVLGSFLIYTPRFTLYWTGLSPAALLAKRGEWALLWQLLKGMAAYYGITVLIWCWSPLFCLAYWVYPHMEACVLLCAISYLWHAFVEESDPGNQYVNSVTILEGHDNVWNEDYHVVHHHAPNCHWTDAPAHFQQHWEQYAAVTATIFRDTEEGMLLKWLFEKNFDKMAEHFVDLRGQLTHEEKKALIMRRLRVVVGETGRDGKRMQREWAATETIRTFEAER</sequence>
<feature type="transmembrane region" description="Helical" evidence="2">
    <location>
        <begin position="425"/>
        <end position="448"/>
    </location>
</feature>
<dbReference type="AlphaFoldDB" id="A0A7S0F9S6"/>
<keyword evidence="2" id="KW-0812">Transmembrane</keyword>
<reference evidence="4" key="1">
    <citation type="submission" date="2021-01" db="EMBL/GenBank/DDBJ databases">
        <authorList>
            <person name="Corre E."/>
            <person name="Pelletier E."/>
            <person name="Niang G."/>
            <person name="Scheremetjew M."/>
            <person name="Finn R."/>
            <person name="Kale V."/>
            <person name="Holt S."/>
            <person name="Cochrane G."/>
            <person name="Meng A."/>
            <person name="Brown T."/>
            <person name="Cohen L."/>
        </authorList>
    </citation>
    <scope>NUCLEOTIDE SEQUENCE</scope>
    <source>
        <strain evidence="4">Pbaha01</strain>
    </source>
</reference>
<organism evidence="4">
    <name type="scientific">Pyrodinium bahamense</name>
    <dbReference type="NCBI Taxonomy" id="73915"/>
    <lineage>
        <taxon>Eukaryota</taxon>
        <taxon>Sar</taxon>
        <taxon>Alveolata</taxon>
        <taxon>Dinophyceae</taxon>
        <taxon>Gonyaulacales</taxon>
        <taxon>Pyrocystaceae</taxon>
        <taxon>Pyrodinium</taxon>
    </lineage>
</organism>
<evidence type="ECO:0000259" key="3">
    <source>
        <dbReference type="Pfam" id="PF00487"/>
    </source>
</evidence>
<evidence type="ECO:0000256" key="2">
    <source>
        <dbReference type="SAM" id="Phobius"/>
    </source>
</evidence>
<feature type="transmembrane region" description="Helical" evidence="2">
    <location>
        <begin position="49"/>
        <end position="68"/>
    </location>
</feature>
<feature type="transmembrane region" description="Helical" evidence="2">
    <location>
        <begin position="25"/>
        <end position="42"/>
    </location>
</feature>
<proteinExistence type="predicted"/>
<dbReference type="PANTHER" id="PTHR36459">
    <property type="entry name" value="ORF"/>
    <property type="match status" value="1"/>
</dbReference>
<feature type="domain" description="Fatty acid desaturase" evidence="3">
    <location>
        <begin position="303"/>
        <end position="528"/>
    </location>
</feature>
<evidence type="ECO:0000256" key="1">
    <source>
        <dbReference type="SAM" id="MobiDB-lite"/>
    </source>
</evidence>
<feature type="transmembrane region" description="Helical" evidence="2">
    <location>
        <begin position="196"/>
        <end position="225"/>
    </location>
</feature>
<dbReference type="PANTHER" id="PTHR36459:SF1">
    <property type="entry name" value="FATTY ACID DESATURASE DOMAIN-CONTAINING PROTEIN-RELATED"/>
    <property type="match status" value="1"/>
</dbReference>
<dbReference type="Pfam" id="PF00487">
    <property type="entry name" value="FA_desaturase"/>
    <property type="match status" value="1"/>
</dbReference>
<keyword evidence="2" id="KW-1133">Transmembrane helix</keyword>
<dbReference type="EMBL" id="HBEG01005337">
    <property type="protein sequence ID" value="CAD8347440.1"/>
    <property type="molecule type" value="Transcribed_RNA"/>
</dbReference>
<dbReference type="GO" id="GO:0006629">
    <property type="term" value="P:lipid metabolic process"/>
    <property type="evidence" value="ECO:0007669"/>
    <property type="project" value="InterPro"/>
</dbReference>
<evidence type="ECO:0000313" key="4">
    <source>
        <dbReference type="EMBL" id="CAD8347440.1"/>
    </source>
</evidence>
<dbReference type="InterPro" id="IPR005804">
    <property type="entry name" value="FA_desaturase_dom"/>
</dbReference>
<name>A0A7S0F9S6_9DINO</name>
<feature type="region of interest" description="Disordered" evidence="1">
    <location>
        <begin position="93"/>
        <end position="134"/>
    </location>
</feature>
<feature type="transmembrane region" description="Helical" evidence="2">
    <location>
        <begin position="265"/>
        <end position="284"/>
    </location>
</feature>